<name>A0ABT0X960_9ACTN</name>
<sequence>MATTVFDESERRIWAGRARAYAQSFAHLCAYPIPLLLDAAHVRPGDRVLDVGTGAGAVVAAASARGADVVAVDADPDMAVLARRNAPQADVRLAALPRLPFADDEFDAVAGNFVLNHVGRPRSALAELKRITRPGGRVAVTIWARPPGAGQALVGRAVEASGARRPADLPALRPEDDFPRTGDGLAALMESAGLEDAGCRTLAWKHRVDTEVWWAGHADGVGTIGQTVARQTPAVTAEIRRHYLEMSGEFAVADGILALPHTALLAHARA</sequence>
<evidence type="ECO:0000259" key="1">
    <source>
        <dbReference type="Pfam" id="PF08241"/>
    </source>
</evidence>
<keyword evidence="2" id="KW-0489">Methyltransferase</keyword>
<dbReference type="GO" id="GO:0032259">
    <property type="term" value="P:methylation"/>
    <property type="evidence" value="ECO:0007669"/>
    <property type="project" value="UniProtKB-KW"/>
</dbReference>
<dbReference type="Proteomes" id="UP001167160">
    <property type="component" value="Unassembled WGS sequence"/>
</dbReference>
<dbReference type="InterPro" id="IPR029063">
    <property type="entry name" value="SAM-dependent_MTases_sf"/>
</dbReference>
<dbReference type="RefSeq" id="WP_251416308.1">
    <property type="nucleotide sequence ID" value="NZ_JAMQGM010000036.1"/>
</dbReference>
<gene>
    <name evidence="2" type="ORF">M1E25_16605</name>
</gene>
<dbReference type="InterPro" id="IPR013216">
    <property type="entry name" value="Methyltransf_11"/>
</dbReference>
<evidence type="ECO:0000313" key="3">
    <source>
        <dbReference type="Proteomes" id="UP001167160"/>
    </source>
</evidence>
<dbReference type="PANTHER" id="PTHR43591:SF24">
    <property type="entry name" value="2-METHOXY-6-POLYPRENYL-1,4-BENZOQUINOL METHYLASE, MITOCHONDRIAL"/>
    <property type="match status" value="1"/>
</dbReference>
<accession>A0ABT0X960</accession>
<dbReference type="SUPFAM" id="SSF53335">
    <property type="entry name" value="S-adenosyl-L-methionine-dependent methyltransferases"/>
    <property type="match status" value="1"/>
</dbReference>
<evidence type="ECO:0000313" key="2">
    <source>
        <dbReference type="EMBL" id="MCM2578954.1"/>
    </source>
</evidence>
<proteinExistence type="predicted"/>
<dbReference type="GO" id="GO:0008168">
    <property type="term" value="F:methyltransferase activity"/>
    <property type="evidence" value="ECO:0007669"/>
    <property type="project" value="UniProtKB-KW"/>
</dbReference>
<dbReference type="PANTHER" id="PTHR43591">
    <property type="entry name" value="METHYLTRANSFERASE"/>
    <property type="match status" value="1"/>
</dbReference>
<dbReference type="Gene3D" id="3.40.50.150">
    <property type="entry name" value="Vaccinia Virus protein VP39"/>
    <property type="match status" value="1"/>
</dbReference>
<reference evidence="2" key="1">
    <citation type="journal article" date="2023" name="Int. J. Syst. Evol. Microbiol.">
        <title>Streptomyces meridianus sp. nov. isolated from brackish water of the Tagus estuary in Alcochete, Portugal.</title>
        <authorList>
            <person name="Santos J.D.N."/>
            <person name="Klimek D."/>
            <person name="Calusinska M."/>
            <person name="Lobo Da Cunha A."/>
            <person name="Catita J."/>
            <person name="Goncalves H."/>
            <person name="Gonzalez I."/>
            <person name="Reyes F."/>
            <person name="Lage O.M."/>
        </authorList>
    </citation>
    <scope>NUCLEOTIDE SEQUENCE</scope>
    <source>
        <strain evidence="2">MTZ3.1</strain>
    </source>
</reference>
<comment type="caution">
    <text evidence="2">The sequence shown here is derived from an EMBL/GenBank/DDBJ whole genome shotgun (WGS) entry which is preliminary data.</text>
</comment>
<dbReference type="EMBL" id="JAMQGM010000036">
    <property type="protein sequence ID" value="MCM2578954.1"/>
    <property type="molecule type" value="Genomic_DNA"/>
</dbReference>
<keyword evidence="3" id="KW-1185">Reference proteome</keyword>
<feature type="domain" description="Methyltransferase type 11" evidence="1">
    <location>
        <begin position="49"/>
        <end position="139"/>
    </location>
</feature>
<organism evidence="2 3">
    <name type="scientific">Streptomyces meridianus</name>
    <dbReference type="NCBI Taxonomy" id="2938945"/>
    <lineage>
        <taxon>Bacteria</taxon>
        <taxon>Bacillati</taxon>
        <taxon>Actinomycetota</taxon>
        <taxon>Actinomycetes</taxon>
        <taxon>Kitasatosporales</taxon>
        <taxon>Streptomycetaceae</taxon>
        <taxon>Streptomyces</taxon>
    </lineage>
</organism>
<dbReference type="Pfam" id="PF08241">
    <property type="entry name" value="Methyltransf_11"/>
    <property type="match status" value="1"/>
</dbReference>
<protein>
    <submittedName>
        <fullName evidence="2">Class I SAM-dependent methyltransferase</fullName>
    </submittedName>
</protein>
<keyword evidence="2" id="KW-0808">Transferase</keyword>
<dbReference type="CDD" id="cd02440">
    <property type="entry name" value="AdoMet_MTases"/>
    <property type="match status" value="1"/>
</dbReference>